<protein>
    <submittedName>
        <fullName evidence="1">Uncharacterized protein</fullName>
    </submittedName>
</protein>
<proteinExistence type="predicted"/>
<accession>A0ACD3AED8</accession>
<evidence type="ECO:0000313" key="2">
    <source>
        <dbReference type="Proteomes" id="UP000308600"/>
    </source>
</evidence>
<keyword evidence="2" id="KW-1185">Reference proteome</keyword>
<reference evidence="1 2" key="1">
    <citation type="journal article" date="2019" name="Nat. Ecol. Evol.">
        <title>Megaphylogeny resolves global patterns of mushroom evolution.</title>
        <authorList>
            <person name="Varga T."/>
            <person name="Krizsan K."/>
            <person name="Foldi C."/>
            <person name="Dima B."/>
            <person name="Sanchez-Garcia M."/>
            <person name="Sanchez-Ramirez S."/>
            <person name="Szollosi G.J."/>
            <person name="Szarkandi J.G."/>
            <person name="Papp V."/>
            <person name="Albert L."/>
            <person name="Andreopoulos W."/>
            <person name="Angelini C."/>
            <person name="Antonin V."/>
            <person name="Barry K.W."/>
            <person name="Bougher N.L."/>
            <person name="Buchanan P."/>
            <person name="Buyck B."/>
            <person name="Bense V."/>
            <person name="Catcheside P."/>
            <person name="Chovatia M."/>
            <person name="Cooper J."/>
            <person name="Damon W."/>
            <person name="Desjardin D."/>
            <person name="Finy P."/>
            <person name="Geml J."/>
            <person name="Haridas S."/>
            <person name="Hughes K."/>
            <person name="Justo A."/>
            <person name="Karasinski D."/>
            <person name="Kautmanova I."/>
            <person name="Kiss B."/>
            <person name="Kocsube S."/>
            <person name="Kotiranta H."/>
            <person name="LaButti K.M."/>
            <person name="Lechner B.E."/>
            <person name="Liimatainen K."/>
            <person name="Lipzen A."/>
            <person name="Lukacs Z."/>
            <person name="Mihaltcheva S."/>
            <person name="Morgado L.N."/>
            <person name="Niskanen T."/>
            <person name="Noordeloos M.E."/>
            <person name="Ohm R.A."/>
            <person name="Ortiz-Santana B."/>
            <person name="Ovrebo C."/>
            <person name="Racz N."/>
            <person name="Riley R."/>
            <person name="Savchenko A."/>
            <person name="Shiryaev A."/>
            <person name="Soop K."/>
            <person name="Spirin V."/>
            <person name="Szebenyi C."/>
            <person name="Tomsovsky M."/>
            <person name="Tulloss R.E."/>
            <person name="Uehling J."/>
            <person name="Grigoriev I.V."/>
            <person name="Vagvolgyi C."/>
            <person name="Papp T."/>
            <person name="Martin F.M."/>
            <person name="Miettinen O."/>
            <person name="Hibbett D.S."/>
            <person name="Nagy L.G."/>
        </authorList>
    </citation>
    <scope>NUCLEOTIDE SEQUENCE [LARGE SCALE GENOMIC DNA]</scope>
    <source>
        <strain evidence="1 2">NL-1719</strain>
    </source>
</reference>
<sequence>MAPSWQQGSCNCLLTPLCLGRVLKWHFGLLPTQLSSFPSPRASRSYIPLGLLRLLLPERVSSRVRLIALRCHFTTWLPSHCFLGLTFDSSSSLASPQLPLCLHPFHHGRTLQLPSLFQSPALSSSTPEYSSVPGLEACQARSSRLYSPLLIIGAWALFYISIMYLALTSTLFLQPHHLFTLAIPHGEQHQRGRIACWHAYPVLLTGATPIVLFMIKVMSCVVVKITSWY</sequence>
<evidence type="ECO:0000313" key="1">
    <source>
        <dbReference type="EMBL" id="TFK63957.1"/>
    </source>
</evidence>
<dbReference type="Proteomes" id="UP000308600">
    <property type="component" value="Unassembled WGS sequence"/>
</dbReference>
<organism evidence="1 2">
    <name type="scientific">Pluteus cervinus</name>
    <dbReference type="NCBI Taxonomy" id="181527"/>
    <lineage>
        <taxon>Eukaryota</taxon>
        <taxon>Fungi</taxon>
        <taxon>Dikarya</taxon>
        <taxon>Basidiomycota</taxon>
        <taxon>Agaricomycotina</taxon>
        <taxon>Agaricomycetes</taxon>
        <taxon>Agaricomycetidae</taxon>
        <taxon>Agaricales</taxon>
        <taxon>Pluteineae</taxon>
        <taxon>Pluteaceae</taxon>
        <taxon>Pluteus</taxon>
    </lineage>
</organism>
<dbReference type="EMBL" id="ML208496">
    <property type="protein sequence ID" value="TFK63957.1"/>
    <property type="molecule type" value="Genomic_DNA"/>
</dbReference>
<name>A0ACD3AED8_9AGAR</name>
<gene>
    <name evidence="1" type="ORF">BDN72DRAFT_291717</name>
</gene>